<feature type="compositionally biased region" description="Polar residues" evidence="1">
    <location>
        <begin position="1"/>
        <end position="37"/>
    </location>
</feature>
<protein>
    <submittedName>
        <fullName evidence="4">Uncharacterized protein LOC108999528 isoform X1</fullName>
    </submittedName>
</protein>
<feature type="compositionally biased region" description="Polar residues" evidence="1">
    <location>
        <begin position="86"/>
        <end position="98"/>
    </location>
</feature>
<dbReference type="GO" id="GO:0004523">
    <property type="term" value="F:RNA-DNA hybrid ribonuclease activity"/>
    <property type="evidence" value="ECO:0007669"/>
    <property type="project" value="InterPro"/>
</dbReference>
<evidence type="ECO:0000256" key="1">
    <source>
        <dbReference type="SAM" id="MobiDB-lite"/>
    </source>
</evidence>
<dbReference type="RefSeq" id="XP_035549804.1">
    <property type="nucleotide sequence ID" value="XM_035693911.1"/>
</dbReference>
<dbReference type="InterPro" id="IPR002156">
    <property type="entry name" value="RNaseH_domain"/>
</dbReference>
<dbReference type="GeneID" id="108999528"/>
<dbReference type="Pfam" id="PF13456">
    <property type="entry name" value="RVT_3"/>
    <property type="match status" value="1"/>
</dbReference>
<sequence>MAQQPFKQTNNDQVEPTLLTQPKQPNVHSPNSQTKKTLANPHLTKPKAPKKRKETPSGTIAHPLPSKQSSIQPTTQADTVGEDEISSNSPTLPNSGNQLLGDGTEASLVQPSKKTGANMWVSRMVSKKHRFSPYKLEDVEQQGEAAAALLAIQEAHDRDLGKIFIQGDSKQVVQATNNAKQPTDWKM</sequence>
<proteinExistence type="predicted"/>
<accession>A0A6P9EQC7</accession>
<feature type="compositionally biased region" description="Polar residues" evidence="1">
    <location>
        <begin position="66"/>
        <end position="78"/>
    </location>
</feature>
<name>A0A6P9EQC7_JUGRE</name>
<dbReference type="Proteomes" id="UP000235220">
    <property type="component" value="Chromosome 9"/>
</dbReference>
<feature type="domain" description="RNase H type-1" evidence="2">
    <location>
        <begin position="140"/>
        <end position="181"/>
    </location>
</feature>
<feature type="region of interest" description="Disordered" evidence="1">
    <location>
        <begin position="1"/>
        <end position="112"/>
    </location>
</feature>
<dbReference type="OrthoDB" id="10553693at2759"/>
<evidence type="ECO:0000259" key="2">
    <source>
        <dbReference type="Pfam" id="PF13456"/>
    </source>
</evidence>
<keyword evidence="3" id="KW-1185">Reference proteome</keyword>
<evidence type="ECO:0000313" key="3">
    <source>
        <dbReference type="Proteomes" id="UP000235220"/>
    </source>
</evidence>
<dbReference type="KEGG" id="jre:108999528"/>
<organism evidence="3 4">
    <name type="scientific">Juglans regia</name>
    <name type="common">English walnut</name>
    <dbReference type="NCBI Taxonomy" id="51240"/>
    <lineage>
        <taxon>Eukaryota</taxon>
        <taxon>Viridiplantae</taxon>
        <taxon>Streptophyta</taxon>
        <taxon>Embryophyta</taxon>
        <taxon>Tracheophyta</taxon>
        <taxon>Spermatophyta</taxon>
        <taxon>Magnoliopsida</taxon>
        <taxon>eudicotyledons</taxon>
        <taxon>Gunneridae</taxon>
        <taxon>Pentapetalae</taxon>
        <taxon>rosids</taxon>
        <taxon>fabids</taxon>
        <taxon>Fagales</taxon>
        <taxon>Juglandaceae</taxon>
        <taxon>Juglans</taxon>
    </lineage>
</organism>
<reference evidence="4" key="1">
    <citation type="submission" date="2025-08" db="UniProtKB">
        <authorList>
            <consortium name="RefSeq"/>
        </authorList>
    </citation>
    <scope>IDENTIFICATION</scope>
    <source>
        <tissue evidence="4">Leaves</tissue>
    </source>
</reference>
<gene>
    <name evidence="4" type="primary">LOC108999528</name>
</gene>
<dbReference type="AlphaFoldDB" id="A0A6P9EQC7"/>
<dbReference type="InParanoid" id="A0A6P9EQC7"/>
<feature type="compositionally biased region" description="Basic residues" evidence="1">
    <location>
        <begin position="44"/>
        <end position="53"/>
    </location>
</feature>
<evidence type="ECO:0000313" key="4">
    <source>
        <dbReference type="RefSeq" id="XP_035549804.1"/>
    </source>
</evidence>
<dbReference type="GO" id="GO:0003676">
    <property type="term" value="F:nucleic acid binding"/>
    <property type="evidence" value="ECO:0007669"/>
    <property type="project" value="InterPro"/>
</dbReference>